<gene>
    <name evidence="1" type="ORF">N656DRAFT_478415</name>
</gene>
<name>A0AAN6YV14_9PEZI</name>
<keyword evidence="2" id="KW-1185">Reference proteome</keyword>
<dbReference type="GeneID" id="89933916"/>
<dbReference type="Proteomes" id="UP001302812">
    <property type="component" value="Unassembled WGS sequence"/>
</dbReference>
<dbReference type="RefSeq" id="XP_064672610.1">
    <property type="nucleotide sequence ID" value="XM_064809792.1"/>
</dbReference>
<dbReference type="EMBL" id="MU853335">
    <property type="protein sequence ID" value="KAK4115040.1"/>
    <property type="molecule type" value="Genomic_DNA"/>
</dbReference>
<evidence type="ECO:0000313" key="1">
    <source>
        <dbReference type="EMBL" id="KAK4115040.1"/>
    </source>
</evidence>
<accession>A0AAN6YV14</accession>
<protein>
    <submittedName>
        <fullName evidence="1">Uncharacterized protein</fullName>
    </submittedName>
</protein>
<organism evidence="1 2">
    <name type="scientific">Canariomyces notabilis</name>
    <dbReference type="NCBI Taxonomy" id="2074819"/>
    <lineage>
        <taxon>Eukaryota</taxon>
        <taxon>Fungi</taxon>
        <taxon>Dikarya</taxon>
        <taxon>Ascomycota</taxon>
        <taxon>Pezizomycotina</taxon>
        <taxon>Sordariomycetes</taxon>
        <taxon>Sordariomycetidae</taxon>
        <taxon>Sordariales</taxon>
        <taxon>Chaetomiaceae</taxon>
        <taxon>Canariomyces</taxon>
    </lineage>
</organism>
<sequence>MGLAKTWMRYGVSFDHGCRRRASTCLCHTLHHTATASSRFVDGMAAPKIFRGLADKRCGAAPIRPRCGGLAGVLGLTPLGQGFTGIHGWVDATLIPGFPPCPTLGRGPQPGAVDEVECRLINSLANQRPGQAIQRRELAGQKNTHQNTYLTEVETNLSPAFYIARSTMLYHRCHSRHTCPQGSCCSGEIRAANHPLSPLRRPLMIYEFVSIHCSTMARVESSHGC</sequence>
<comment type="caution">
    <text evidence="1">The sequence shown here is derived from an EMBL/GenBank/DDBJ whole genome shotgun (WGS) entry which is preliminary data.</text>
</comment>
<reference evidence="1" key="1">
    <citation type="journal article" date="2023" name="Mol. Phylogenet. Evol.">
        <title>Genome-scale phylogeny and comparative genomics of the fungal order Sordariales.</title>
        <authorList>
            <person name="Hensen N."/>
            <person name="Bonometti L."/>
            <person name="Westerberg I."/>
            <person name="Brannstrom I.O."/>
            <person name="Guillou S."/>
            <person name="Cros-Aarteil S."/>
            <person name="Calhoun S."/>
            <person name="Haridas S."/>
            <person name="Kuo A."/>
            <person name="Mondo S."/>
            <person name="Pangilinan J."/>
            <person name="Riley R."/>
            <person name="LaButti K."/>
            <person name="Andreopoulos B."/>
            <person name="Lipzen A."/>
            <person name="Chen C."/>
            <person name="Yan M."/>
            <person name="Daum C."/>
            <person name="Ng V."/>
            <person name="Clum A."/>
            <person name="Steindorff A."/>
            <person name="Ohm R.A."/>
            <person name="Martin F."/>
            <person name="Silar P."/>
            <person name="Natvig D.O."/>
            <person name="Lalanne C."/>
            <person name="Gautier V."/>
            <person name="Ament-Velasquez S.L."/>
            <person name="Kruys A."/>
            <person name="Hutchinson M.I."/>
            <person name="Powell A.J."/>
            <person name="Barry K."/>
            <person name="Miller A.N."/>
            <person name="Grigoriev I.V."/>
            <person name="Debuchy R."/>
            <person name="Gladieux P."/>
            <person name="Hiltunen Thoren M."/>
            <person name="Johannesson H."/>
        </authorList>
    </citation>
    <scope>NUCLEOTIDE SEQUENCE</scope>
    <source>
        <strain evidence="1">CBS 508.74</strain>
    </source>
</reference>
<proteinExistence type="predicted"/>
<dbReference type="AlphaFoldDB" id="A0AAN6YV14"/>
<evidence type="ECO:0000313" key="2">
    <source>
        <dbReference type="Proteomes" id="UP001302812"/>
    </source>
</evidence>
<reference evidence="1" key="2">
    <citation type="submission" date="2023-05" db="EMBL/GenBank/DDBJ databases">
        <authorList>
            <consortium name="Lawrence Berkeley National Laboratory"/>
            <person name="Steindorff A."/>
            <person name="Hensen N."/>
            <person name="Bonometti L."/>
            <person name="Westerberg I."/>
            <person name="Brannstrom I.O."/>
            <person name="Guillou S."/>
            <person name="Cros-Aarteil S."/>
            <person name="Calhoun S."/>
            <person name="Haridas S."/>
            <person name="Kuo A."/>
            <person name="Mondo S."/>
            <person name="Pangilinan J."/>
            <person name="Riley R."/>
            <person name="Labutti K."/>
            <person name="Andreopoulos B."/>
            <person name="Lipzen A."/>
            <person name="Chen C."/>
            <person name="Yanf M."/>
            <person name="Daum C."/>
            <person name="Ng V."/>
            <person name="Clum A."/>
            <person name="Ohm R."/>
            <person name="Martin F."/>
            <person name="Silar P."/>
            <person name="Natvig D."/>
            <person name="Lalanne C."/>
            <person name="Gautier V."/>
            <person name="Ament-Velasquez S.L."/>
            <person name="Kruys A."/>
            <person name="Hutchinson M.I."/>
            <person name="Powell A.J."/>
            <person name="Barry K."/>
            <person name="Miller A.N."/>
            <person name="Grigoriev I.V."/>
            <person name="Debuchy R."/>
            <person name="Gladieux P."/>
            <person name="Thoren M.H."/>
            <person name="Johannesson H."/>
        </authorList>
    </citation>
    <scope>NUCLEOTIDE SEQUENCE</scope>
    <source>
        <strain evidence="1">CBS 508.74</strain>
    </source>
</reference>